<evidence type="ECO:0000313" key="3">
    <source>
        <dbReference type="Proteomes" id="UP000771736"/>
    </source>
</evidence>
<keyword evidence="1" id="KW-0732">Signal</keyword>
<evidence type="ECO:0000313" key="2">
    <source>
        <dbReference type="EMBL" id="MBF1384400.1"/>
    </source>
</evidence>
<evidence type="ECO:0000256" key="1">
    <source>
        <dbReference type="SAM" id="SignalP"/>
    </source>
</evidence>
<dbReference type="Pfam" id="PF14060">
    <property type="entry name" value="DUF4252"/>
    <property type="match status" value="1"/>
</dbReference>
<dbReference type="EMBL" id="JABZSJ010000027">
    <property type="protein sequence ID" value="MBF1384400.1"/>
    <property type="molecule type" value="Genomic_DNA"/>
</dbReference>
<dbReference type="InterPro" id="IPR025348">
    <property type="entry name" value="DUF4252"/>
</dbReference>
<feature type="signal peptide" evidence="1">
    <location>
        <begin position="1"/>
        <end position="19"/>
    </location>
</feature>
<sequence>MRTFFISLALLTVSIVVKAQNVESFFEQFRQHKNVVLVDVPKELLSLGLQVMGSKKGKQWADKIERLRILSFDDASRSVRRKFKKAVKAFNWREYSEVIKDKTKYSETRIMTQGTDDIIRRLVICTTDEDDSALIIIDGAISSNDIDSVLEEAKDL</sequence>
<accession>A0A930MZF1</accession>
<dbReference type="AlphaFoldDB" id="A0A930MZF1"/>
<comment type="caution">
    <text evidence="2">The sequence shown here is derived from an EMBL/GenBank/DDBJ whole genome shotgun (WGS) entry which is preliminary data.</text>
</comment>
<protein>
    <submittedName>
        <fullName evidence="2">DUF4252 domain-containing protein</fullName>
    </submittedName>
</protein>
<name>A0A930MZF1_9BACT</name>
<organism evidence="2 3">
    <name type="scientific">Prevotella aurantiaca</name>
    <dbReference type="NCBI Taxonomy" id="596085"/>
    <lineage>
        <taxon>Bacteria</taxon>
        <taxon>Pseudomonadati</taxon>
        <taxon>Bacteroidota</taxon>
        <taxon>Bacteroidia</taxon>
        <taxon>Bacteroidales</taxon>
        <taxon>Prevotellaceae</taxon>
        <taxon>Prevotella</taxon>
    </lineage>
</organism>
<proteinExistence type="predicted"/>
<dbReference type="Proteomes" id="UP000771736">
    <property type="component" value="Unassembled WGS sequence"/>
</dbReference>
<reference evidence="2" key="1">
    <citation type="submission" date="2020-04" db="EMBL/GenBank/DDBJ databases">
        <title>Deep metagenomics examines the oral microbiome during advanced dental caries in children, revealing novel taxa and co-occurrences with host molecules.</title>
        <authorList>
            <person name="Baker J.L."/>
            <person name="Morton J.T."/>
            <person name="Dinis M."/>
            <person name="Alvarez R."/>
            <person name="Tran N.C."/>
            <person name="Knight R."/>
            <person name="Edlund A."/>
        </authorList>
    </citation>
    <scope>NUCLEOTIDE SEQUENCE</scope>
    <source>
        <strain evidence="2">JCVI_44_bin.5</strain>
    </source>
</reference>
<feature type="chain" id="PRO_5037206634" evidence="1">
    <location>
        <begin position="20"/>
        <end position="156"/>
    </location>
</feature>
<gene>
    <name evidence="2" type="ORF">HXN26_06050</name>
</gene>